<protein>
    <submittedName>
        <fullName evidence="3">Aldo-keto reductase family 4 member-like</fullName>
    </submittedName>
</protein>
<dbReference type="PROSITE" id="PS00062">
    <property type="entry name" value="ALDOKETO_REDUCTASE_2"/>
    <property type="match status" value="1"/>
</dbReference>
<dbReference type="PANTHER" id="PTHR11732">
    <property type="entry name" value="ALDO/KETO REDUCTASE"/>
    <property type="match status" value="1"/>
</dbReference>
<dbReference type="EMBL" id="BDRX01000025">
    <property type="protein sequence ID" value="GBF91576.1"/>
    <property type="molecule type" value="Genomic_DNA"/>
</dbReference>
<evidence type="ECO:0000313" key="4">
    <source>
        <dbReference type="Proteomes" id="UP000247498"/>
    </source>
</evidence>
<name>A0A2V0NVB3_9CHLO</name>
<dbReference type="OrthoDB" id="416253at2759"/>
<dbReference type="InterPro" id="IPR018170">
    <property type="entry name" value="Aldo/ket_reductase_CS"/>
</dbReference>
<keyword evidence="4" id="KW-1185">Reference proteome</keyword>
<dbReference type="SUPFAM" id="SSF51430">
    <property type="entry name" value="NAD(P)-linked oxidoreductase"/>
    <property type="match status" value="1"/>
</dbReference>
<dbReference type="Proteomes" id="UP000247498">
    <property type="component" value="Unassembled WGS sequence"/>
</dbReference>
<sequence>MSAGVPVHDFRGVDPSREELEKAEELRAADERARLAAAAEAHRGAYRSDAPCPTARLNTGASIPLIGLGTWKSEKGAVRAAVVEAVRAGYRHIDCAAVYGNEEEVGEALAQVFSEGVVRRSDLFITSKLWNSEHGGERARAACLKTLKDLRLDHLDLYLIHWPHSGRPGPAVAPPLAETWAALEALASDGLARAIGVSNFSIKKMQALAEAGARVTPAVLQVEAHPYWRNDALISWARSRGIHVTAYSPLGSPDSAAMMRRGPDAPTPMGDPTVAAVAARLGKSPAQVLIRWAAQRGTSVLPKSVHPDRIRANLEAAAFELPAADFEALSSLPTQMRMLPGDFLVDPQNGPYRSRAELWDEPEPAAAL</sequence>
<feature type="domain" description="NADP-dependent oxidoreductase" evidence="2">
    <location>
        <begin position="66"/>
        <end position="331"/>
    </location>
</feature>
<dbReference type="PROSITE" id="PS00798">
    <property type="entry name" value="ALDOKETO_REDUCTASE_1"/>
    <property type="match status" value="1"/>
</dbReference>
<dbReference type="PROSITE" id="PS00063">
    <property type="entry name" value="ALDOKETO_REDUCTASE_3"/>
    <property type="match status" value="1"/>
</dbReference>
<dbReference type="STRING" id="307507.A0A2V0NVB3"/>
<evidence type="ECO:0000259" key="2">
    <source>
        <dbReference type="Pfam" id="PF00248"/>
    </source>
</evidence>
<gene>
    <name evidence="3" type="ORF">Rsub_04316</name>
</gene>
<dbReference type="FunFam" id="3.20.20.100:FF:000002">
    <property type="entry name" value="2,5-diketo-D-gluconic acid reductase A"/>
    <property type="match status" value="1"/>
</dbReference>
<dbReference type="Pfam" id="PF00248">
    <property type="entry name" value="Aldo_ket_red"/>
    <property type="match status" value="1"/>
</dbReference>
<evidence type="ECO:0000313" key="3">
    <source>
        <dbReference type="EMBL" id="GBF91576.1"/>
    </source>
</evidence>
<dbReference type="Gene3D" id="3.20.20.100">
    <property type="entry name" value="NADP-dependent oxidoreductase domain"/>
    <property type="match status" value="1"/>
</dbReference>
<dbReference type="PRINTS" id="PR00069">
    <property type="entry name" value="ALDKETRDTASE"/>
</dbReference>
<comment type="caution">
    <text evidence="3">The sequence shown here is derived from an EMBL/GenBank/DDBJ whole genome shotgun (WGS) entry which is preliminary data.</text>
</comment>
<dbReference type="GO" id="GO:0016616">
    <property type="term" value="F:oxidoreductase activity, acting on the CH-OH group of donors, NAD or NADP as acceptor"/>
    <property type="evidence" value="ECO:0007669"/>
    <property type="project" value="UniProtKB-ARBA"/>
</dbReference>
<organism evidence="3 4">
    <name type="scientific">Raphidocelis subcapitata</name>
    <dbReference type="NCBI Taxonomy" id="307507"/>
    <lineage>
        <taxon>Eukaryota</taxon>
        <taxon>Viridiplantae</taxon>
        <taxon>Chlorophyta</taxon>
        <taxon>core chlorophytes</taxon>
        <taxon>Chlorophyceae</taxon>
        <taxon>CS clade</taxon>
        <taxon>Sphaeropleales</taxon>
        <taxon>Selenastraceae</taxon>
        <taxon>Raphidocelis</taxon>
    </lineage>
</organism>
<dbReference type="AlphaFoldDB" id="A0A2V0NVB3"/>
<dbReference type="InParanoid" id="A0A2V0NVB3"/>
<proteinExistence type="predicted"/>
<keyword evidence="1" id="KW-0560">Oxidoreductase</keyword>
<accession>A0A2V0NVB3</accession>
<evidence type="ECO:0000256" key="1">
    <source>
        <dbReference type="ARBA" id="ARBA00023002"/>
    </source>
</evidence>
<dbReference type="FunCoup" id="A0A2V0NVB3">
    <property type="interactions" value="1652"/>
</dbReference>
<dbReference type="InterPro" id="IPR020471">
    <property type="entry name" value="AKR"/>
</dbReference>
<reference evidence="3 4" key="1">
    <citation type="journal article" date="2018" name="Sci. Rep.">
        <title>Raphidocelis subcapitata (=Pseudokirchneriella subcapitata) provides an insight into genome evolution and environmental adaptations in the Sphaeropleales.</title>
        <authorList>
            <person name="Suzuki S."/>
            <person name="Yamaguchi H."/>
            <person name="Nakajima N."/>
            <person name="Kawachi M."/>
        </authorList>
    </citation>
    <scope>NUCLEOTIDE SEQUENCE [LARGE SCALE GENOMIC DNA]</scope>
    <source>
        <strain evidence="3 4">NIES-35</strain>
    </source>
</reference>
<dbReference type="InterPro" id="IPR023210">
    <property type="entry name" value="NADP_OxRdtase_dom"/>
</dbReference>
<dbReference type="InterPro" id="IPR036812">
    <property type="entry name" value="NAD(P)_OxRdtase_dom_sf"/>
</dbReference>